<feature type="domain" description="Mechanosensitive ion channel MscS" evidence="9">
    <location>
        <begin position="185"/>
        <end position="251"/>
    </location>
</feature>
<sequence length="384" mass="41332">MQPTDAVAPALADALPALPGALAEMNSLERILLVIAIATAAAVALKLVAPRLVARRFDESGESLPAMLFDVLATPIYRTLPLTGVYVAVLLTDLPVLGFYLRGATLTLLVLIWSLAAVRLGRRTLRRVSEDAAVSDVAPVLGNVWTAIVVLAALFSLLNVWRVDVTPLLASASVIGIVIGLAAQDAIANFVGGIALFADDTYKPGDFVVLDTGEKGTVVDIGLRATTIVTLDRVEVTVPNAVLNSTHVTNESAPQRHKRIRVPVGVAYGSDPERVEEVLLDTMRAEDEIIDHPQPRTHFREFGDSALIFECRGFIHHPAREAQARNALNERIHGRLREAGIEIPYPQRTLTFDDETRSALDPDPAPPDGAPPDREGERTAGDAE</sequence>
<evidence type="ECO:0000313" key="11">
    <source>
        <dbReference type="EMBL" id="GAA0668230.1"/>
    </source>
</evidence>
<dbReference type="PANTHER" id="PTHR30221:SF1">
    <property type="entry name" value="SMALL-CONDUCTANCE MECHANOSENSITIVE CHANNEL"/>
    <property type="match status" value="1"/>
</dbReference>
<dbReference type="Pfam" id="PF21082">
    <property type="entry name" value="MS_channel_3rd"/>
    <property type="match status" value="1"/>
</dbReference>
<dbReference type="InterPro" id="IPR011066">
    <property type="entry name" value="MscS_channel_C_sf"/>
</dbReference>
<dbReference type="AlphaFoldDB" id="A0AAV3T8J4"/>
<evidence type="ECO:0000259" key="10">
    <source>
        <dbReference type="Pfam" id="PF21082"/>
    </source>
</evidence>
<dbReference type="Proteomes" id="UP001500420">
    <property type="component" value="Unassembled WGS sequence"/>
</dbReference>
<evidence type="ECO:0000256" key="8">
    <source>
        <dbReference type="SAM" id="Phobius"/>
    </source>
</evidence>
<evidence type="ECO:0000256" key="6">
    <source>
        <dbReference type="ARBA" id="ARBA00023136"/>
    </source>
</evidence>
<dbReference type="EMBL" id="BAAADV010000001">
    <property type="protein sequence ID" value="GAA0668230.1"/>
    <property type="molecule type" value="Genomic_DNA"/>
</dbReference>
<evidence type="ECO:0000256" key="5">
    <source>
        <dbReference type="ARBA" id="ARBA00022989"/>
    </source>
</evidence>
<feature type="region of interest" description="Disordered" evidence="7">
    <location>
        <begin position="344"/>
        <end position="384"/>
    </location>
</feature>
<keyword evidence="3" id="KW-1003">Cell membrane</keyword>
<keyword evidence="5 8" id="KW-1133">Transmembrane helix</keyword>
<dbReference type="Pfam" id="PF00924">
    <property type="entry name" value="MS_channel_2nd"/>
    <property type="match status" value="1"/>
</dbReference>
<dbReference type="PANTHER" id="PTHR30221">
    <property type="entry name" value="SMALL-CONDUCTANCE MECHANOSENSITIVE CHANNEL"/>
    <property type="match status" value="1"/>
</dbReference>
<comment type="subcellular location">
    <subcellularLocation>
        <location evidence="1">Cell membrane</location>
        <topology evidence="1">Multi-pass membrane protein</topology>
    </subcellularLocation>
</comment>
<dbReference type="GO" id="GO:0005886">
    <property type="term" value="C:plasma membrane"/>
    <property type="evidence" value="ECO:0007669"/>
    <property type="project" value="UniProtKB-SubCell"/>
</dbReference>
<comment type="similarity">
    <text evidence="2">Belongs to the MscS (TC 1.A.23) family.</text>
</comment>
<evidence type="ECO:0000256" key="7">
    <source>
        <dbReference type="SAM" id="MobiDB-lite"/>
    </source>
</evidence>
<evidence type="ECO:0000256" key="3">
    <source>
        <dbReference type="ARBA" id="ARBA00022475"/>
    </source>
</evidence>
<dbReference type="InterPro" id="IPR011014">
    <property type="entry name" value="MscS_channel_TM-2"/>
</dbReference>
<protein>
    <recommendedName>
        <fullName evidence="13">Mechanosensitive ion channel family protein</fullName>
    </recommendedName>
</protein>
<dbReference type="SUPFAM" id="SSF82861">
    <property type="entry name" value="Mechanosensitive channel protein MscS (YggB), transmembrane region"/>
    <property type="match status" value="1"/>
</dbReference>
<organism evidence="11 12">
    <name type="scientific">Natronoarchaeum mannanilyticum</name>
    <dbReference type="NCBI Taxonomy" id="926360"/>
    <lineage>
        <taxon>Archaea</taxon>
        <taxon>Methanobacteriati</taxon>
        <taxon>Methanobacteriota</taxon>
        <taxon>Stenosarchaea group</taxon>
        <taxon>Halobacteria</taxon>
        <taxon>Halobacteriales</taxon>
        <taxon>Natronoarchaeaceae</taxon>
    </lineage>
</organism>
<evidence type="ECO:0000256" key="1">
    <source>
        <dbReference type="ARBA" id="ARBA00004651"/>
    </source>
</evidence>
<dbReference type="InterPro" id="IPR049278">
    <property type="entry name" value="MS_channel_C"/>
</dbReference>
<dbReference type="Gene3D" id="3.30.70.100">
    <property type="match status" value="1"/>
</dbReference>
<proteinExistence type="inferred from homology"/>
<keyword evidence="4 8" id="KW-0812">Transmembrane</keyword>
<evidence type="ECO:0008006" key="13">
    <source>
        <dbReference type="Google" id="ProtNLM"/>
    </source>
</evidence>
<evidence type="ECO:0000313" key="12">
    <source>
        <dbReference type="Proteomes" id="UP001500420"/>
    </source>
</evidence>
<dbReference type="InterPro" id="IPR045275">
    <property type="entry name" value="MscS_archaea/bacteria_type"/>
</dbReference>
<evidence type="ECO:0000256" key="4">
    <source>
        <dbReference type="ARBA" id="ARBA00022692"/>
    </source>
</evidence>
<comment type="caution">
    <text evidence="11">The sequence shown here is derived from an EMBL/GenBank/DDBJ whole genome shotgun (WGS) entry which is preliminary data.</text>
</comment>
<dbReference type="SUPFAM" id="SSF50182">
    <property type="entry name" value="Sm-like ribonucleoproteins"/>
    <property type="match status" value="1"/>
</dbReference>
<gene>
    <name evidence="11" type="ORF">GCM10009020_12480</name>
</gene>
<dbReference type="RefSeq" id="WP_343773058.1">
    <property type="nucleotide sequence ID" value="NZ_BAAADV010000001.1"/>
</dbReference>
<dbReference type="InterPro" id="IPR006685">
    <property type="entry name" value="MscS_channel_2nd"/>
</dbReference>
<dbReference type="GO" id="GO:0008381">
    <property type="term" value="F:mechanosensitive monoatomic ion channel activity"/>
    <property type="evidence" value="ECO:0007669"/>
    <property type="project" value="InterPro"/>
</dbReference>
<feature type="compositionally biased region" description="Basic and acidic residues" evidence="7">
    <location>
        <begin position="371"/>
        <end position="384"/>
    </location>
</feature>
<evidence type="ECO:0000259" key="9">
    <source>
        <dbReference type="Pfam" id="PF00924"/>
    </source>
</evidence>
<dbReference type="InterPro" id="IPR010920">
    <property type="entry name" value="LSM_dom_sf"/>
</dbReference>
<feature type="transmembrane region" description="Helical" evidence="8">
    <location>
        <begin position="140"/>
        <end position="161"/>
    </location>
</feature>
<dbReference type="InterPro" id="IPR023408">
    <property type="entry name" value="MscS_beta-dom_sf"/>
</dbReference>
<dbReference type="Gene3D" id="1.10.287.1260">
    <property type="match status" value="1"/>
</dbReference>
<reference evidence="11 12" key="1">
    <citation type="journal article" date="2019" name="Int. J. Syst. Evol. Microbiol.">
        <title>The Global Catalogue of Microorganisms (GCM) 10K type strain sequencing project: providing services to taxonomists for standard genome sequencing and annotation.</title>
        <authorList>
            <consortium name="The Broad Institute Genomics Platform"/>
            <consortium name="The Broad Institute Genome Sequencing Center for Infectious Disease"/>
            <person name="Wu L."/>
            <person name="Ma J."/>
        </authorList>
    </citation>
    <scope>NUCLEOTIDE SEQUENCE [LARGE SCALE GENOMIC DNA]</scope>
    <source>
        <strain evidence="11 12">JCM 16328</strain>
    </source>
</reference>
<dbReference type="SUPFAM" id="SSF82689">
    <property type="entry name" value="Mechanosensitive channel protein MscS (YggB), C-terminal domain"/>
    <property type="match status" value="1"/>
</dbReference>
<feature type="transmembrane region" description="Helical" evidence="8">
    <location>
        <begin position="66"/>
        <end position="87"/>
    </location>
</feature>
<feature type="transmembrane region" description="Helical" evidence="8">
    <location>
        <begin position="173"/>
        <end position="198"/>
    </location>
</feature>
<evidence type="ECO:0000256" key="2">
    <source>
        <dbReference type="ARBA" id="ARBA00008017"/>
    </source>
</evidence>
<accession>A0AAV3T8J4</accession>
<feature type="domain" description="Mechanosensitive ion channel MscS C-terminal" evidence="10">
    <location>
        <begin position="260"/>
        <end position="343"/>
    </location>
</feature>
<keyword evidence="6 8" id="KW-0472">Membrane</keyword>
<feature type="transmembrane region" description="Helical" evidence="8">
    <location>
        <begin position="99"/>
        <end position="120"/>
    </location>
</feature>
<feature type="transmembrane region" description="Helical" evidence="8">
    <location>
        <begin position="31"/>
        <end position="54"/>
    </location>
</feature>
<keyword evidence="12" id="KW-1185">Reference proteome</keyword>
<dbReference type="Gene3D" id="2.30.30.60">
    <property type="match status" value="1"/>
</dbReference>
<name>A0AAV3T8J4_9EURY</name>